<evidence type="ECO:0000313" key="3">
    <source>
        <dbReference type="Proteomes" id="UP001602013"/>
    </source>
</evidence>
<dbReference type="Pfam" id="PF00378">
    <property type="entry name" value="ECH_1"/>
    <property type="match status" value="1"/>
</dbReference>
<evidence type="ECO:0000256" key="1">
    <source>
        <dbReference type="ARBA" id="ARBA00005254"/>
    </source>
</evidence>
<gene>
    <name evidence="2" type="ORF">ACFYXI_15735</name>
</gene>
<dbReference type="Proteomes" id="UP001602013">
    <property type="component" value="Unassembled WGS sequence"/>
</dbReference>
<dbReference type="EMBL" id="JBIASD010000009">
    <property type="protein sequence ID" value="MFF3667050.1"/>
    <property type="molecule type" value="Genomic_DNA"/>
</dbReference>
<dbReference type="Gene3D" id="3.90.226.10">
    <property type="entry name" value="2-enoyl-CoA Hydratase, Chain A, domain 1"/>
    <property type="match status" value="1"/>
</dbReference>
<dbReference type="PANTHER" id="PTHR42964:SF1">
    <property type="entry name" value="POLYKETIDE BIOSYNTHESIS ENOYL-COA HYDRATASE PKSH-RELATED"/>
    <property type="match status" value="1"/>
</dbReference>
<dbReference type="SUPFAM" id="SSF52096">
    <property type="entry name" value="ClpP/crotonase"/>
    <property type="match status" value="1"/>
</dbReference>
<evidence type="ECO:0000313" key="2">
    <source>
        <dbReference type="EMBL" id="MFF3667050.1"/>
    </source>
</evidence>
<protein>
    <submittedName>
        <fullName evidence="2">Enoyl-CoA hydratase/isomerase family protein</fullName>
    </submittedName>
</protein>
<dbReference type="PANTHER" id="PTHR42964">
    <property type="entry name" value="ENOYL-COA HYDRATASE"/>
    <property type="match status" value="1"/>
</dbReference>
<comment type="caution">
    <text evidence="2">The sequence shown here is derived from an EMBL/GenBank/DDBJ whole genome shotgun (WGS) entry which is preliminary data.</text>
</comment>
<accession>A0ABW6STK9</accession>
<proteinExistence type="inferred from homology"/>
<name>A0ABW6STK9_9ACTN</name>
<organism evidence="2 3">
    <name type="scientific">Microtetraspora malaysiensis</name>
    <dbReference type="NCBI Taxonomy" id="161358"/>
    <lineage>
        <taxon>Bacteria</taxon>
        <taxon>Bacillati</taxon>
        <taxon>Actinomycetota</taxon>
        <taxon>Actinomycetes</taxon>
        <taxon>Streptosporangiales</taxon>
        <taxon>Streptosporangiaceae</taxon>
        <taxon>Microtetraspora</taxon>
    </lineage>
</organism>
<dbReference type="InterPro" id="IPR001753">
    <property type="entry name" value="Enoyl-CoA_hydra/iso"/>
</dbReference>
<reference evidence="2 3" key="1">
    <citation type="submission" date="2024-10" db="EMBL/GenBank/DDBJ databases">
        <title>The Natural Products Discovery Center: Release of the First 8490 Sequenced Strains for Exploring Actinobacteria Biosynthetic Diversity.</title>
        <authorList>
            <person name="Kalkreuter E."/>
            <person name="Kautsar S.A."/>
            <person name="Yang D."/>
            <person name="Bader C.D."/>
            <person name="Teijaro C.N."/>
            <person name="Fluegel L."/>
            <person name="Davis C.M."/>
            <person name="Simpson J.R."/>
            <person name="Lauterbach L."/>
            <person name="Steele A.D."/>
            <person name="Gui C."/>
            <person name="Meng S."/>
            <person name="Li G."/>
            <person name="Viehrig K."/>
            <person name="Ye F."/>
            <person name="Su P."/>
            <person name="Kiefer A.F."/>
            <person name="Nichols A."/>
            <person name="Cepeda A.J."/>
            <person name="Yan W."/>
            <person name="Fan B."/>
            <person name="Jiang Y."/>
            <person name="Adhikari A."/>
            <person name="Zheng C.-J."/>
            <person name="Schuster L."/>
            <person name="Cowan T.M."/>
            <person name="Smanski M.J."/>
            <person name="Chevrette M.G."/>
            <person name="De Carvalho L.P.S."/>
            <person name="Shen B."/>
        </authorList>
    </citation>
    <scope>NUCLEOTIDE SEQUENCE [LARGE SCALE GENOMIC DNA]</scope>
    <source>
        <strain evidence="2 3">NPDC002173</strain>
    </source>
</reference>
<keyword evidence="3" id="KW-1185">Reference proteome</keyword>
<dbReference type="RefSeq" id="WP_387411851.1">
    <property type="nucleotide sequence ID" value="NZ_JBIASD010000009.1"/>
</dbReference>
<dbReference type="CDD" id="cd06558">
    <property type="entry name" value="crotonase-like"/>
    <property type="match status" value="1"/>
</dbReference>
<dbReference type="InterPro" id="IPR051683">
    <property type="entry name" value="Enoyl-CoA_Hydratase/Isomerase"/>
</dbReference>
<comment type="similarity">
    <text evidence="1">Belongs to the enoyl-CoA hydratase/isomerase family.</text>
</comment>
<sequence length="257" mass="26782">MREHEAIHADIDERGVATVTIDRPEKRNALDPRMIVALRHTVERVAEARQVRVIVLTGAGAAFCAGMDVGVDAACSEEELITSVAELIASVDQAGVPTIARVAGPAMGGGLGLAAVCDVVVASTDARFGIPELRLGLAPAVVSLYAARRLGRSVVRSWALTAEHVPAAEAHRVGLVDVLCAPGELDDRIKALVDAMLRTAPQAARTVKRFLAAQGGPSGDDIRSAVSMSSAVTAGTEAGLGMTAFRSKQAPPWVPRE</sequence>
<dbReference type="InterPro" id="IPR029045">
    <property type="entry name" value="ClpP/crotonase-like_dom_sf"/>
</dbReference>